<feature type="compositionally biased region" description="Polar residues" evidence="1">
    <location>
        <begin position="89"/>
        <end position="99"/>
    </location>
</feature>
<organism evidence="2 3">
    <name type="scientific">Castilleja foliolosa</name>
    <dbReference type="NCBI Taxonomy" id="1961234"/>
    <lineage>
        <taxon>Eukaryota</taxon>
        <taxon>Viridiplantae</taxon>
        <taxon>Streptophyta</taxon>
        <taxon>Embryophyta</taxon>
        <taxon>Tracheophyta</taxon>
        <taxon>Spermatophyta</taxon>
        <taxon>Magnoliopsida</taxon>
        <taxon>eudicotyledons</taxon>
        <taxon>Gunneridae</taxon>
        <taxon>Pentapetalae</taxon>
        <taxon>asterids</taxon>
        <taxon>lamiids</taxon>
        <taxon>Lamiales</taxon>
        <taxon>Orobanchaceae</taxon>
        <taxon>Pedicularideae</taxon>
        <taxon>Castillejinae</taxon>
        <taxon>Castilleja</taxon>
    </lineage>
</organism>
<feature type="region of interest" description="Disordered" evidence="1">
    <location>
        <begin position="82"/>
        <end position="106"/>
    </location>
</feature>
<gene>
    <name evidence="2" type="ORF">CASFOL_000431</name>
</gene>
<proteinExistence type="predicted"/>
<feature type="region of interest" description="Disordered" evidence="1">
    <location>
        <begin position="1"/>
        <end position="56"/>
    </location>
</feature>
<feature type="compositionally biased region" description="Basic and acidic residues" evidence="1">
    <location>
        <begin position="1"/>
        <end position="47"/>
    </location>
</feature>
<evidence type="ECO:0000256" key="1">
    <source>
        <dbReference type="SAM" id="MobiDB-lite"/>
    </source>
</evidence>
<protein>
    <submittedName>
        <fullName evidence="2">Uncharacterized protein</fullName>
    </submittedName>
</protein>
<reference evidence="3" key="1">
    <citation type="journal article" date="2024" name="IScience">
        <title>Strigolactones Initiate the Formation of Haustorium-like Structures in Castilleja.</title>
        <authorList>
            <person name="Buerger M."/>
            <person name="Peterson D."/>
            <person name="Chory J."/>
        </authorList>
    </citation>
    <scope>NUCLEOTIDE SEQUENCE [LARGE SCALE GENOMIC DNA]</scope>
</reference>
<comment type="caution">
    <text evidence="2">The sequence shown here is derived from an EMBL/GenBank/DDBJ whole genome shotgun (WGS) entry which is preliminary data.</text>
</comment>
<accession>A0ABD3ESP4</accession>
<dbReference type="AlphaFoldDB" id="A0ABD3ESP4"/>
<keyword evidence="3" id="KW-1185">Reference proteome</keyword>
<sequence length="106" mass="11839">MKEKRSPNNKEKARSAARPDTRVERKLQEKNVGRNLKPKEMNKKPSADKPVTNNTLVNDTKADENMIVNYVDDAGVSEEIVDESDAETTNDSVSSTGDSQWMMPVS</sequence>
<name>A0ABD3ESP4_9LAMI</name>
<evidence type="ECO:0000313" key="3">
    <source>
        <dbReference type="Proteomes" id="UP001632038"/>
    </source>
</evidence>
<evidence type="ECO:0000313" key="2">
    <source>
        <dbReference type="EMBL" id="KAL3656035.1"/>
    </source>
</evidence>
<dbReference type="EMBL" id="JAVIJP010000001">
    <property type="protein sequence ID" value="KAL3656035.1"/>
    <property type="molecule type" value="Genomic_DNA"/>
</dbReference>
<dbReference type="Proteomes" id="UP001632038">
    <property type="component" value="Unassembled WGS sequence"/>
</dbReference>